<dbReference type="EMBL" id="CM000767">
    <property type="protein sequence ID" value="OQU78892.1"/>
    <property type="molecule type" value="Genomic_DNA"/>
</dbReference>
<sequence length="64" mass="7100">MHFLNMHAMESGMNNEFVCSDCKLSSVAQGGHRNVSSGCKLPSVLQGDHRNSWNKLTCLVNKYS</sequence>
<reference evidence="1 2" key="1">
    <citation type="journal article" date="2009" name="Nature">
        <title>The Sorghum bicolor genome and the diversification of grasses.</title>
        <authorList>
            <person name="Paterson A.H."/>
            <person name="Bowers J.E."/>
            <person name="Bruggmann R."/>
            <person name="Dubchak I."/>
            <person name="Grimwood J."/>
            <person name="Gundlach H."/>
            <person name="Haberer G."/>
            <person name="Hellsten U."/>
            <person name="Mitros T."/>
            <person name="Poliakov A."/>
            <person name="Schmutz J."/>
            <person name="Spannagl M."/>
            <person name="Tang H."/>
            <person name="Wang X."/>
            <person name="Wicker T."/>
            <person name="Bharti A.K."/>
            <person name="Chapman J."/>
            <person name="Feltus F.A."/>
            <person name="Gowik U."/>
            <person name="Grigoriev I.V."/>
            <person name="Lyons E."/>
            <person name="Maher C.A."/>
            <person name="Martis M."/>
            <person name="Narechania A."/>
            <person name="Otillar R.P."/>
            <person name="Penning B.W."/>
            <person name="Salamov A.A."/>
            <person name="Wang Y."/>
            <person name="Zhang L."/>
            <person name="Carpita N.C."/>
            <person name="Freeling M."/>
            <person name="Gingle A.R."/>
            <person name="Hash C.T."/>
            <person name="Keller B."/>
            <person name="Klein P."/>
            <person name="Kresovich S."/>
            <person name="McCann M.C."/>
            <person name="Ming R."/>
            <person name="Peterson D.G."/>
            <person name="Mehboob-ur-Rahman"/>
            <person name="Ware D."/>
            <person name="Westhoff P."/>
            <person name="Mayer K.F."/>
            <person name="Messing J."/>
            <person name="Rokhsar D.S."/>
        </authorList>
    </citation>
    <scope>NUCLEOTIDE SEQUENCE [LARGE SCALE GENOMIC DNA]</scope>
    <source>
        <strain evidence="2">cv. BTx623</strain>
    </source>
</reference>
<evidence type="ECO:0000313" key="1">
    <source>
        <dbReference type="EMBL" id="KXG23198.1"/>
    </source>
</evidence>
<dbReference type="Proteomes" id="UP000000768">
    <property type="component" value="Chromosome 8"/>
</dbReference>
<dbReference type="EMBL" id="CM000767">
    <property type="protein sequence ID" value="KXG23198.1"/>
    <property type="molecule type" value="Genomic_DNA"/>
</dbReference>
<dbReference type="Gramene" id="KXG23198">
    <property type="protein sequence ID" value="KXG23198"/>
    <property type="gene ID" value="SORBI_3008G068400"/>
</dbReference>
<organism evidence="1 2">
    <name type="scientific">Sorghum bicolor</name>
    <name type="common">Sorghum</name>
    <name type="synonym">Sorghum vulgare</name>
    <dbReference type="NCBI Taxonomy" id="4558"/>
    <lineage>
        <taxon>Eukaryota</taxon>
        <taxon>Viridiplantae</taxon>
        <taxon>Streptophyta</taxon>
        <taxon>Embryophyta</taxon>
        <taxon>Tracheophyta</taxon>
        <taxon>Spermatophyta</taxon>
        <taxon>Magnoliopsida</taxon>
        <taxon>Liliopsida</taxon>
        <taxon>Poales</taxon>
        <taxon>Poaceae</taxon>
        <taxon>PACMAD clade</taxon>
        <taxon>Panicoideae</taxon>
        <taxon>Andropogonodae</taxon>
        <taxon>Andropogoneae</taxon>
        <taxon>Sorghinae</taxon>
        <taxon>Sorghum</taxon>
    </lineage>
</organism>
<proteinExistence type="predicted"/>
<dbReference type="AlphaFoldDB" id="A0A1B6PC25"/>
<reference evidence="2" key="3">
    <citation type="journal article" date="2018" name="Plant J.">
        <title>The Sorghum bicolor reference genome: improved assembly, gene annotations, a transcriptome atlas, and signatures of genome organization.</title>
        <authorList>
            <person name="McCormick R.F."/>
            <person name="Truong S.K."/>
            <person name="Sreedasyam A."/>
            <person name="Jenkins J."/>
            <person name="Shu S."/>
            <person name="Sims D."/>
            <person name="Kennedy M."/>
            <person name="Amirebrahimi M."/>
            <person name="Weers B.D."/>
            <person name="McKinley B."/>
            <person name="Mattison A."/>
            <person name="Morishige D.T."/>
            <person name="Grimwood J."/>
            <person name="Schmutz J."/>
            <person name="Mullet J.E."/>
        </authorList>
    </citation>
    <scope>NUCLEOTIDE SEQUENCE [LARGE SCALE GENOMIC DNA]</scope>
    <source>
        <strain evidence="2">cv. BTx623</strain>
    </source>
</reference>
<gene>
    <name evidence="1" type="ORF">SORBI_3008G068400</name>
</gene>
<dbReference type="InParanoid" id="A0A1B6PC25"/>
<protein>
    <submittedName>
        <fullName evidence="1">Uncharacterized protein</fullName>
    </submittedName>
</protein>
<keyword evidence="2" id="KW-1185">Reference proteome</keyword>
<reference evidence="1" key="2">
    <citation type="submission" date="2017-02" db="EMBL/GenBank/DDBJ databases">
        <title>WGS assembly of Sorghum bicolor.</title>
        <authorList>
            <person name="Paterson A."/>
            <person name="Mullet J."/>
            <person name="Bowers J."/>
            <person name="Bruggmann R."/>
            <person name="Dubchak I."/>
            <person name="Grimwood J."/>
            <person name="Gundlach H."/>
            <person name="Haberer G."/>
            <person name="Hellsten U."/>
            <person name="Mitros T."/>
            <person name="Poliakov A."/>
            <person name="Schmutz J."/>
            <person name="Spannagl M."/>
            <person name="Tang H."/>
            <person name="Wang X."/>
            <person name="Wicker T."/>
            <person name="Bharti A."/>
            <person name="Chapman J."/>
            <person name="Feltus F."/>
            <person name="Gowik U."/>
            <person name="Grigoriev I."/>
            <person name="Lyons E."/>
            <person name="Maher C."/>
            <person name="Martis M."/>
            <person name="Narechania A."/>
            <person name="Otillar R."/>
            <person name="Penning B."/>
            <person name="Salamov A."/>
            <person name="Wang Y."/>
            <person name="Zhang L."/>
            <person name="Carpita N."/>
            <person name="Freeling M."/>
            <person name="Gingle A."/>
            <person name="Hash C."/>
            <person name="Keller B."/>
            <person name="Klein P."/>
            <person name="Kresovich S."/>
            <person name="Mccann M."/>
            <person name="Ming R."/>
            <person name="Peterson D."/>
            <person name="Rahman M."/>
            <person name="Ware D."/>
            <person name="Westhoff P."/>
            <person name="Mayer K."/>
            <person name="Messing J."/>
            <person name="Sims D."/>
            <person name="Jenkins J."/>
            <person name="Shu S."/>
            <person name="Rokhsar D."/>
        </authorList>
    </citation>
    <scope>NUCLEOTIDE SEQUENCE</scope>
</reference>
<accession>A0A1B6PC25</accession>
<name>A0A1B6PC25_SORBI</name>
<evidence type="ECO:0000313" key="2">
    <source>
        <dbReference type="Proteomes" id="UP000000768"/>
    </source>
</evidence>
<dbReference type="Gramene" id="OQU78892">
    <property type="protein sequence ID" value="OQU78892"/>
    <property type="gene ID" value="SORBI_3008G068400"/>
</dbReference>